<keyword evidence="5" id="KW-0342">GTP-binding</keyword>
<dbReference type="InterPro" id="IPR000795">
    <property type="entry name" value="T_Tr_GTP-bd_dom"/>
</dbReference>
<dbReference type="EMBL" id="CAJPWZ010002375">
    <property type="protein sequence ID" value="CAG2237111.1"/>
    <property type="molecule type" value="Genomic_DNA"/>
</dbReference>
<protein>
    <submittedName>
        <fullName evidence="8">EEF1A</fullName>
    </submittedName>
</protein>
<dbReference type="Pfam" id="PF00009">
    <property type="entry name" value="GTP_EFTU"/>
    <property type="match status" value="1"/>
</dbReference>
<dbReference type="OrthoDB" id="6064036at2759"/>
<dbReference type="InterPro" id="IPR054696">
    <property type="entry name" value="GTP-eEF1A_C"/>
</dbReference>
<evidence type="ECO:0000256" key="4">
    <source>
        <dbReference type="ARBA" id="ARBA00022917"/>
    </source>
</evidence>
<evidence type="ECO:0000256" key="5">
    <source>
        <dbReference type="ARBA" id="ARBA00023134"/>
    </source>
</evidence>
<keyword evidence="2" id="KW-0547">Nucleotide-binding</keyword>
<comment type="similarity">
    <text evidence="1">Belongs to the TRAFAC class translation factor GTPase superfamily. Classic translation factor GTPase family. EF-Tu/EF-1A subfamily.</text>
</comment>
<dbReference type="InterPro" id="IPR031157">
    <property type="entry name" value="G_TR_CS"/>
</dbReference>
<keyword evidence="4" id="KW-0648">Protein biosynthesis</keyword>
<evidence type="ECO:0000259" key="7">
    <source>
        <dbReference type="PROSITE" id="PS51722"/>
    </source>
</evidence>
<accession>A0A8S3U8E6</accession>
<evidence type="ECO:0000256" key="2">
    <source>
        <dbReference type="ARBA" id="ARBA00022741"/>
    </source>
</evidence>
<gene>
    <name evidence="8" type="ORF">MEDL_49584</name>
</gene>
<feature type="domain" description="Tr-type G" evidence="7">
    <location>
        <begin position="259"/>
        <end position="500"/>
    </location>
</feature>
<keyword evidence="3" id="KW-0251">Elongation factor</keyword>
<dbReference type="SUPFAM" id="SSF52540">
    <property type="entry name" value="P-loop containing nucleoside triphosphate hydrolases"/>
    <property type="match status" value="1"/>
</dbReference>
<name>A0A8S3U8E6_MYTED</name>
<dbReference type="PROSITE" id="PS00301">
    <property type="entry name" value="G_TR_1"/>
    <property type="match status" value="1"/>
</dbReference>
<dbReference type="PROSITE" id="PS51722">
    <property type="entry name" value="G_TR_2"/>
    <property type="match status" value="1"/>
</dbReference>
<keyword evidence="9" id="KW-1185">Reference proteome</keyword>
<dbReference type="SUPFAM" id="SSF50465">
    <property type="entry name" value="EF-Tu/eEF-1alpha/eIF2-gamma C-terminal domain"/>
    <property type="match status" value="1"/>
</dbReference>
<evidence type="ECO:0000313" key="8">
    <source>
        <dbReference type="EMBL" id="CAG2237111.1"/>
    </source>
</evidence>
<reference evidence="8" key="1">
    <citation type="submission" date="2021-03" db="EMBL/GenBank/DDBJ databases">
        <authorList>
            <person name="Bekaert M."/>
        </authorList>
    </citation>
    <scope>NUCLEOTIDE SEQUENCE</scope>
</reference>
<dbReference type="InterPro" id="IPR009000">
    <property type="entry name" value="Transl_B-barrel_sf"/>
</dbReference>
<dbReference type="SUPFAM" id="SSF50447">
    <property type="entry name" value="Translation proteins"/>
    <property type="match status" value="1"/>
</dbReference>
<dbReference type="PRINTS" id="PR00315">
    <property type="entry name" value="ELONGATNFCT"/>
</dbReference>
<feature type="compositionally biased region" description="Basic and acidic residues" evidence="6">
    <location>
        <begin position="28"/>
        <end position="91"/>
    </location>
</feature>
<evidence type="ECO:0000256" key="1">
    <source>
        <dbReference type="ARBA" id="ARBA00007249"/>
    </source>
</evidence>
<dbReference type="Proteomes" id="UP000683360">
    <property type="component" value="Unassembled WGS sequence"/>
</dbReference>
<evidence type="ECO:0000256" key="6">
    <source>
        <dbReference type="SAM" id="MobiDB-lite"/>
    </source>
</evidence>
<feature type="compositionally biased region" description="Acidic residues" evidence="6">
    <location>
        <begin position="204"/>
        <end position="218"/>
    </location>
</feature>
<dbReference type="Gene3D" id="3.40.50.300">
    <property type="entry name" value="P-loop containing nucleotide triphosphate hydrolases"/>
    <property type="match status" value="1"/>
</dbReference>
<feature type="region of interest" description="Disordered" evidence="6">
    <location>
        <begin position="1"/>
        <end position="112"/>
    </location>
</feature>
<dbReference type="Pfam" id="PF22594">
    <property type="entry name" value="GTP-eEF1A_C"/>
    <property type="match status" value="1"/>
</dbReference>
<dbReference type="Gene3D" id="2.40.30.10">
    <property type="entry name" value="Translation factors"/>
    <property type="match status" value="3"/>
</dbReference>
<evidence type="ECO:0000313" key="9">
    <source>
        <dbReference type="Proteomes" id="UP000683360"/>
    </source>
</evidence>
<dbReference type="InterPro" id="IPR009001">
    <property type="entry name" value="Transl_elong_EF1A/Init_IF2_C"/>
</dbReference>
<dbReference type="AlphaFoldDB" id="A0A8S3U8E6"/>
<dbReference type="GO" id="GO:0005525">
    <property type="term" value="F:GTP binding"/>
    <property type="evidence" value="ECO:0007669"/>
    <property type="project" value="UniProtKB-KW"/>
</dbReference>
<dbReference type="CDD" id="cd03705">
    <property type="entry name" value="EF1_alpha_III"/>
    <property type="match status" value="1"/>
</dbReference>
<dbReference type="InterPro" id="IPR050100">
    <property type="entry name" value="TRAFAC_GTPase_members"/>
</dbReference>
<dbReference type="GO" id="GO:0003924">
    <property type="term" value="F:GTPase activity"/>
    <property type="evidence" value="ECO:0007669"/>
    <property type="project" value="InterPro"/>
</dbReference>
<comment type="caution">
    <text evidence="8">The sequence shown here is derived from an EMBL/GenBank/DDBJ whole genome shotgun (WGS) entry which is preliminary data.</text>
</comment>
<dbReference type="CDD" id="cd01883">
    <property type="entry name" value="EF1_alpha"/>
    <property type="match status" value="1"/>
</dbReference>
<dbReference type="InterPro" id="IPR027417">
    <property type="entry name" value="P-loop_NTPase"/>
</dbReference>
<dbReference type="PANTHER" id="PTHR23115">
    <property type="entry name" value="TRANSLATION FACTOR"/>
    <property type="match status" value="1"/>
</dbReference>
<proteinExistence type="inferred from homology"/>
<evidence type="ECO:0000256" key="3">
    <source>
        <dbReference type="ARBA" id="ARBA00022768"/>
    </source>
</evidence>
<sequence>MSNAKKQRNLYTARIRVEIATAKGPRKRSIENHQDSAHSRKKDEVPKIEIEKDSTSLQNGEKKQSRANETKKSTSGKDIKNPLNEHNDFKKPPIVQMNGARRPSIERQKTTLSTARAMGEIVSNIKKSPYPMSAKTANVSFGGVQMLGTPSSEGTDDSIPNIEVEHKHVPSASILKTVRGATPEELEKTYFPYTNSNDEPLYQDSDDPKDEADIDIPSDDSHSVSLSSSSDDEDYPRENVVVENPRLPRQPSSRLDVIKTFLNVVVIGHVDHGKSTLIGHLAHKCDAVDNETINQLAKESDMCGKSSFKFAWVMDRLKAERQRGVTIDSKIRRLDSRRFHVNMIDVPGHKDYVHNMVTGTTQGDVALLVASAEHGEFESGLKKRGQTREHLQLAYNTGIKQLIVVISKMDSIDPAYNEVRFRYCIDNIALLAKKVGFDVETVPFIPISGWEGDNLITPSSKMPWFSSWKVKRRSGGASGKTLLDAIDSSEMPFRMTDRPLRVPIHTVYKLGEIGIVTAGRIHCGYIRPDMGVSYAPNNIHSKVRTTYNNWFPFMLLTYDSGYIQQDTCVSYAPNNIHSKVRTTYNNWFTMRLCYSHVYIQQVTQDSGYIQQDMGVSYAPNNIHSKVRTTYNNWFPFMLLTCDSGYIQQDMGVSYAPNNIHSKVRTTYNNWFPFMLLTCDSGYIQQDTFVSYAPNNIHSKVRTTYNNWFPFMLLTCYIQQDSGYIHSRHNNWFPFMLLTCDSGYIQQDTCVSYAPNNIHSKVRTTYNNWFPFMLNSGYIRPDMGVSYAQTIFILSDYIQQDTCVSYAPNNIHSKVRTTYNNWFPMFMLLTYDSGYIQQDTCVSYAPNNIHSKVRAVQVFREVMDEARPGDNVGIQIENYTLKDIRKGDVCGDTCDDPPQAVTQFTAQIMILNHPGTIKKGYTPILHCHTSMVACKFLEIKERCDRRTGQCAEENPSCLRPGELGVVDLKPIRPICVECFFDYPSLGRIIIRDMKQTIAIGVIIFIPGRLPPPFEFQRNYGVITRMTGITGLSFGLMSRPTTTGFGAITSVSQYGGDTRPNTKGVMISEPLPYCTEEVEDDDGSVSLTSGDALPEFPRTFRTKSGRFETEF</sequence>
<dbReference type="GO" id="GO:0003746">
    <property type="term" value="F:translation elongation factor activity"/>
    <property type="evidence" value="ECO:0007669"/>
    <property type="project" value="UniProtKB-KW"/>
</dbReference>
<feature type="region of interest" description="Disordered" evidence="6">
    <location>
        <begin position="190"/>
        <end position="249"/>
    </location>
</feature>
<dbReference type="FunFam" id="2.40.30.10:FF:000005">
    <property type="entry name" value="Elongation factor 1-alpha"/>
    <property type="match status" value="1"/>
</dbReference>
<organism evidence="8 9">
    <name type="scientific">Mytilus edulis</name>
    <name type="common">Blue mussel</name>
    <dbReference type="NCBI Taxonomy" id="6550"/>
    <lineage>
        <taxon>Eukaryota</taxon>
        <taxon>Metazoa</taxon>
        <taxon>Spiralia</taxon>
        <taxon>Lophotrochozoa</taxon>
        <taxon>Mollusca</taxon>
        <taxon>Bivalvia</taxon>
        <taxon>Autobranchia</taxon>
        <taxon>Pteriomorphia</taxon>
        <taxon>Mytilida</taxon>
        <taxon>Mytiloidea</taxon>
        <taxon>Mytilidae</taxon>
        <taxon>Mytilinae</taxon>
        <taxon>Mytilus</taxon>
    </lineage>
</organism>